<evidence type="ECO:0000256" key="3">
    <source>
        <dbReference type="ARBA" id="ARBA00022723"/>
    </source>
</evidence>
<dbReference type="CDD" id="cd18870">
    <property type="entry name" value="NUDIX_AcylCoAdiphos_Nudt19"/>
    <property type="match status" value="1"/>
</dbReference>
<comment type="caution">
    <text evidence="8">The sequence shown here is derived from an EMBL/GenBank/DDBJ whole genome shotgun (WGS) entry which is preliminary data.</text>
</comment>
<evidence type="ECO:0000256" key="4">
    <source>
        <dbReference type="ARBA" id="ARBA00022801"/>
    </source>
</evidence>
<keyword evidence="6" id="KW-0464">Manganese</keyword>
<dbReference type="EMBL" id="JACLAX010000007">
    <property type="protein sequence ID" value="MBC2669311.1"/>
    <property type="molecule type" value="Genomic_DNA"/>
</dbReference>
<evidence type="ECO:0000313" key="8">
    <source>
        <dbReference type="EMBL" id="MBC2669311.1"/>
    </source>
</evidence>
<feature type="domain" description="Nudix hydrolase" evidence="7">
    <location>
        <begin position="13"/>
        <end position="196"/>
    </location>
</feature>
<keyword evidence="3" id="KW-0479">Metal-binding</keyword>
<dbReference type="RefSeq" id="WP_185679224.1">
    <property type="nucleotide sequence ID" value="NZ_JACLAX010000007.1"/>
</dbReference>
<reference evidence="8 9" key="1">
    <citation type="submission" date="2020-08" db="EMBL/GenBank/DDBJ databases">
        <title>The genome sequence of type strain Novosphingobium piscinae KCTC 42194.</title>
        <authorList>
            <person name="Liu Y."/>
        </authorList>
    </citation>
    <scope>NUCLEOTIDE SEQUENCE [LARGE SCALE GENOMIC DNA]</scope>
    <source>
        <strain evidence="8 9">KCTC 42194</strain>
    </source>
</reference>
<dbReference type="InterPro" id="IPR039121">
    <property type="entry name" value="NUDT19"/>
</dbReference>
<evidence type="ECO:0000256" key="1">
    <source>
        <dbReference type="ARBA" id="ARBA00001936"/>
    </source>
</evidence>
<dbReference type="AlphaFoldDB" id="A0A7X1KQ35"/>
<name>A0A7X1KQ35_9SPHN</name>
<comment type="cofactor">
    <cofactor evidence="1">
        <name>Mn(2+)</name>
        <dbReference type="ChEBI" id="CHEBI:29035"/>
    </cofactor>
</comment>
<dbReference type="GO" id="GO:0016818">
    <property type="term" value="F:hydrolase activity, acting on acid anhydrides, in phosphorus-containing anhydrides"/>
    <property type="evidence" value="ECO:0007669"/>
    <property type="project" value="InterPro"/>
</dbReference>
<evidence type="ECO:0000256" key="5">
    <source>
        <dbReference type="ARBA" id="ARBA00022842"/>
    </source>
</evidence>
<dbReference type="SUPFAM" id="SSF55811">
    <property type="entry name" value="Nudix"/>
    <property type="match status" value="1"/>
</dbReference>
<dbReference type="Gene3D" id="3.90.79.10">
    <property type="entry name" value="Nucleoside Triphosphate Pyrophosphohydrolase"/>
    <property type="match status" value="1"/>
</dbReference>
<dbReference type="GO" id="GO:0046872">
    <property type="term" value="F:metal ion binding"/>
    <property type="evidence" value="ECO:0007669"/>
    <property type="project" value="UniProtKB-KW"/>
</dbReference>
<evidence type="ECO:0000313" key="9">
    <source>
        <dbReference type="Proteomes" id="UP000551327"/>
    </source>
</evidence>
<evidence type="ECO:0000259" key="7">
    <source>
        <dbReference type="PROSITE" id="PS51462"/>
    </source>
</evidence>
<accession>A0A7X1KQ35</accession>
<keyword evidence="4" id="KW-0378">Hydrolase</keyword>
<dbReference type="Proteomes" id="UP000551327">
    <property type="component" value="Unassembled WGS sequence"/>
</dbReference>
<evidence type="ECO:0000256" key="2">
    <source>
        <dbReference type="ARBA" id="ARBA00001946"/>
    </source>
</evidence>
<dbReference type="PANTHER" id="PTHR12318:SF0">
    <property type="entry name" value="ACYL-COENZYME A DIPHOSPHATASE NUDT19"/>
    <property type="match status" value="1"/>
</dbReference>
<dbReference type="PROSITE" id="PS51462">
    <property type="entry name" value="NUDIX"/>
    <property type="match status" value="1"/>
</dbReference>
<sequence>MLPMPSAEAPAQSIVEAASVIVFRHQPGELPELLMVKRSKSLSFAASAVVFPGGKVTPADLALASGDAEQGARIAAVRETLEETGLLLCAYPRPTAEQAKAARAMLARDEDMAPVLDRFGWSLELDKLTAFARWLPDFKPGRIFDTRFYLSDIGSGAIDLEPDREENTQLFWISAQSALDGIATGKIQAIYPTRRNLERLALFADVNEAFRHAIATPAQIIRPKIRNVNGQDMLVIPRDSGYPINIAPLSQIKLR</sequence>
<protein>
    <submittedName>
        <fullName evidence="8">NUDIX domain-containing protein</fullName>
    </submittedName>
</protein>
<dbReference type="InterPro" id="IPR000086">
    <property type="entry name" value="NUDIX_hydrolase_dom"/>
</dbReference>
<comment type="cofactor">
    <cofactor evidence="2">
        <name>Mg(2+)</name>
        <dbReference type="ChEBI" id="CHEBI:18420"/>
    </cofactor>
</comment>
<organism evidence="8 9">
    <name type="scientific">Novosphingobium piscinae</name>
    <dbReference type="NCBI Taxonomy" id="1507448"/>
    <lineage>
        <taxon>Bacteria</taxon>
        <taxon>Pseudomonadati</taxon>
        <taxon>Pseudomonadota</taxon>
        <taxon>Alphaproteobacteria</taxon>
        <taxon>Sphingomonadales</taxon>
        <taxon>Sphingomonadaceae</taxon>
        <taxon>Novosphingobium</taxon>
    </lineage>
</organism>
<evidence type="ECO:0000256" key="6">
    <source>
        <dbReference type="ARBA" id="ARBA00023211"/>
    </source>
</evidence>
<keyword evidence="9" id="KW-1185">Reference proteome</keyword>
<dbReference type="PANTHER" id="PTHR12318">
    <property type="entry name" value="TESTOSTERONE-REGULATED PROTEIN RP2"/>
    <property type="match status" value="1"/>
</dbReference>
<dbReference type="Pfam" id="PF00293">
    <property type="entry name" value="NUDIX"/>
    <property type="match status" value="1"/>
</dbReference>
<gene>
    <name evidence="8" type="ORF">H7F53_09160</name>
</gene>
<proteinExistence type="predicted"/>
<dbReference type="InterPro" id="IPR015797">
    <property type="entry name" value="NUDIX_hydrolase-like_dom_sf"/>
</dbReference>
<keyword evidence="5" id="KW-0460">Magnesium</keyword>